<protein>
    <submittedName>
        <fullName evidence="3">ATPase family AAA domain-containing protein 3B</fullName>
    </submittedName>
</protein>
<feature type="compositionally biased region" description="Basic and acidic residues" evidence="1">
    <location>
        <begin position="754"/>
        <end position="765"/>
    </location>
</feature>
<dbReference type="GO" id="GO:0005524">
    <property type="term" value="F:ATP binding"/>
    <property type="evidence" value="ECO:0007669"/>
    <property type="project" value="InterPro"/>
</dbReference>
<feature type="region of interest" description="Disordered" evidence="1">
    <location>
        <begin position="44"/>
        <end position="100"/>
    </location>
</feature>
<dbReference type="PANTHER" id="PTHR46411">
    <property type="entry name" value="FAMILY ATPASE, PUTATIVE-RELATED"/>
    <property type="match status" value="1"/>
</dbReference>
<dbReference type="Pfam" id="PF22942">
    <property type="entry name" value="DUF7025"/>
    <property type="match status" value="1"/>
</dbReference>
<feature type="compositionally biased region" description="Acidic residues" evidence="1">
    <location>
        <begin position="773"/>
        <end position="790"/>
    </location>
</feature>
<dbReference type="InterPro" id="IPR003593">
    <property type="entry name" value="AAA+_ATPase"/>
</dbReference>
<sequence>MDTVEDVNYASSVASFEDIGRPLASRDESTGILYTTINMTDGKITNIHHHHPPRPPEFNPHNRNTTITTPSRQYEQQNRPTYRPPNSLGEFSDNDDDNEMPPPELIPSMMGSCGSGSGGYVKREMVVHSEYLRAALRAVVGYYPGFEGISRGEEVLKIAAPYLVLVHHWEELEAYKTAQLSCHAATTGGGHIDLLFNFLTGLYGEGLEQEKKRWAEGRATYDYFYHLLKPGSVVYRSVGSENTAYVVSGINFLSSSARQMEPTTTTTGEIYGQQGMLVYMWNLTYRKGVMKRVMIQRVVYPWDGEREIGSLPVVPGRWVGYKVRERMVDRGRMYWALAGVGVYYREYEGYLGGEKGRRAGLITGKVIVDPEGYERFAEQAPNARNRFMCTPPKMWDERTNPAREDRLPQVKGMCGCESCKGGQKEEKSEWAGWDNLDPKAGKLPEKEEEYFRVIGPLIPGFVVRERRWAHLHISGLSEIKDDSDAFKHLVLDPEVKLTIKAMMSKFSSSSNKNGKGNLHPWPSDIIPDKGLGRIFLLHGSPGVGKTLTAECSALLTRRPLLSLTSGDISPSFSPPEVETSLQYYLTLGERFGALVLIDEADVYLERRQTKDLRRNGLVSVFLRALEYYRGVLILTTNRAESFDDAFTSRIHVALHYRELDAEQRGGIWEVGFDRLERESKGGVVVGREVREWVRRKGGLEWNGREIRNGLQTAVALAEFEATERGLKGTIEVRVEDLEVVEGLRRGFRDFLGGKRKGGGEGDEQRKKRVRRDEDEEMEDDVEEEEEEETADPTQKLPINHPLRRDEYRSQLLLLEQQSVRTQWYLKLLTAKRSPSFLNGCVHDNWEKHP</sequence>
<feature type="compositionally biased region" description="Polar residues" evidence="1">
    <location>
        <begin position="61"/>
        <end position="80"/>
    </location>
</feature>
<organism evidence="3 4">
    <name type="scientific">Triangularia verruculosa</name>
    <dbReference type="NCBI Taxonomy" id="2587418"/>
    <lineage>
        <taxon>Eukaryota</taxon>
        <taxon>Fungi</taxon>
        <taxon>Dikarya</taxon>
        <taxon>Ascomycota</taxon>
        <taxon>Pezizomycotina</taxon>
        <taxon>Sordariomycetes</taxon>
        <taxon>Sordariomycetidae</taxon>
        <taxon>Sordariales</taxon>
        <taxon>Podosporaceae</taxon>
        <taxon>Triangularia</taxon>
    </lineage>
</organism>
<comment type="caution">
    <text evidence="3">The sequence shown here is derived from an EMBL/GenBank/DDBJ whole genome shotgun (WGS) entry which is preliminary data.</text>
</comment>
<feature type="domain" description="AAA+ ATPase" evidence="2">
    <location>
        <begin position="531"/>
        <end position="660"/>
    </location>
</feature>
<dbReference type="InterPro" id="IPR054289">
    <property type="entry name" value="DUF7025"/>
</dbReference>
<dbReference type="InterPro" id="IPR056599">
    <property type="entry name" value="AAA_lid_fung"/>
</dbReference>
<reference evidence="3" key="1">
    <citation type="journal article" date="2023" name="Mol. Phylogenet. Evol.">
        <title>Genome-scale phylogeny and comparative genomics of the fungal order Sordariales.</title>
        <authorList>
            <person name="Hensen N."/>
            <person name="Bonometti L."/>
            <person name="Westerberg I."/>
            <person name="Brannstrom I.O."/>
            <person name="Guillou S."/>
            <person name="Cros-Aarteil S."/>
            <person name="Calhoun S."/>
            <person name="Haridas S."/>
            <person name="Kuo A."/>
            <person name="Mondo S."/>
            <person name="Pangilinan J."/>
            <person name="Riley R."/>
            <person name="LaButti K."/>
            <person name="Andreopoulos B."/>
            <person name="Lipzen A."/>
            <person name="Chen C."/>
            <person name="Yan M."/>
            <person name="Daum C."/>
            <person name="Ng V."/>
            <person name="Clum A."/>
            <person name="Steindorff A."/>
            <person name="Ohm R.A."/>
            <person name="Martin F."/>
            <person name="Silar P."/>
            <person name="Natvig D.O."/>
            <person name="Lalanne C."/>
            <person name="Gautier V."/>
            <person name="Ament-Velasquez S.L."/>
            <person name="Kruys A."/>
            <person name="Hutchinson M.I."/>
            <person name="Powell A.J."/>
            <person name="Barry K."/>
            <person name="Miller A.N."/>
            <person name="Grigoriev I.V."/>
            <person name="Debuchy R."/>
            <person name="Gladieux P."/>
            <person name="Hiltunen Thoren M."/>
            <person name="Johannesson H."/>
        </authorList>
    </citation>
    <scope>NUCLEOTIDE SEQUENCE</scope>
    <source>
        <strain evidence="3">CBS 315.58</strain>
    </source>
</reference>
<dbReference type="Gene3D" id="3.40.50.300">
    <property type="entry name" value="P-loop containing nucleotide triphosphate hydrolases"/>
    <property type="match status" value="1"/>
</dbReference>
<dbReference type="InterPro" id="IPR003959">
    <property type="entry name" value="ATPase_AAA_core"/>
</dbReference>
<dbReference type="InterPro" id="IPR027417">
    <property type="entry name" value="P-loop_NTPase"/>
</dbReference>
<dbReference type="Pfam" id="PF00004">
    <property type="entry name" value="AAA"/>
    <property type="match status" value="1"/>
</dbReference>
<dbReference type="Pfam" id="PF23232">
    <property type="entry name" value="AAA_lid_13"/>
    <property type="match status" value="1"/>
</dbReference>
<feature type="region of interest" description="Disordered" evidence="1">
    <location>
        <begin position="754"/>
        <end position="801"/>
    </location>
</feature>
<evidence type="ECO:0000256" key="1">
    <source>
        <dbReference type="SAM" id="MobiDB-lite"/>
    </source>
</evidence>
<evidence type="ECO:0000313" key="3">
    <source>
        <dbReference type="EMBL" id="KAK4195110.1"/>
    </source>
</evidence>
<dbReference type="GO" id="GO:0016887">
    <property type="term" value="F:ATP hydrolysis activity"/>
    <property type="evidence" value="ECO:0007669"/>
    <property type="project" value="InterPro"/>
</dbReference>
<dbReference type="SMART" id="SM00382">
    <property type="entry name" value="AAA"/>
    <property type="match status" value="1"/>
</dbReference>
<proteinExistence type="predicted"/>
<reference evidence="3" key="2">
    <citation type="submission" date="2023-05" db="EMBL/GenBank/DDBJ databases">
        <authorList>
            <consortium name="Lawrence Berkeley National Laboratory"/>
            <person name="Steindorff A."/>
            <person name="Hensen N."/>
            <person name="Bonometti L."/>
            <person name="Westerberg I."/>
            <person name="Brannstrom I.O."/>
            <person name="Guillou S."/>
            <person name="Cros-Aarteil S."/>
            <person name="Calhoun S."/>
            <person name="Haridas S."/>
            <person name="Kuo A."/>
            <person name="Mondo S."/>
            <person name="Pangilinan J."/>
            <person name="Riley R."/>
            <person name="Labutti K."/>
            <person name="Andreopoulos B."/>
            <person name="Lipzen A."/>
            <person name="Chen C."/>
            <person name="Yanf M."/>
            <person name="Daum C."/>
            <person name="Ng V."/>
            <person name="Clum A."/>
            <person name="Ohm R."/>
            <person name="Martin F."/>
            <person name="Silar P."/>
            <person name="Natvig D."/>
            <person name="Lalanne C."/>
            <person name="Gautier V."/>
            <person name="Ament-Velasquez S.L."/>
            <person name="Kruys A."/>
            <person name="Hutchinson M.I."/>
            <person name="Powell A.J."/>
            <person name="Barry K."/>
            <person name="Miller A.N."/>
            <person name="Grigoriev I.V."/>
            <person name="Debuchy R."/>
            <person name="Gladieux P."/>
            <person name="Thoren M.H."/>
            <person name="Johannesson H."/>
        </authorList>
    </citation>
    <scope>NUCLEOTIDE SEQUENCE</scope>
    <source>
        <strain evidence="3">CBS 315.58</strain>
    </source>
</reference>
<gene>
    <name evidence="3" type="ORF">QBC40DRAFT_317394</name>
</gene>
<evidence type="ECO:0000313" key="4">
    <source>
        <dbReference type="Proteomes" id="UP001303160"/>
    </source>
</evidence>
<dbReference type="Proteomes" id="UP001303160">
    <property type="component" value="Unassembled WGS sequence"/>
</dbReference>
<accession>A0AAN6X962</accession>
<name>A0AAN6X962_9PEZI</name>
<evidence type="ECO:0000259" key="2">
    <source>
        <dbReference type="SMART" id="SM00382"/>
    </source>
</evidence>
<dbReference type="SUPFAM" id="SSF52540">
    <property type="entry name" value="P-loop containing nucleoside triphosphate hydrolases"/>
    <property type="match status" value="1"/>
</dbReference>
<dbReference type="EMBL" id="MU864025">
    <property type="protein sequence ID" value="KAK4195110.1"/>
    <property type="molecule type" value="Genomic_DNA"/>
</dbReference>
<dbReference type="AlphaFoldDB" id="A0AAN6X962"/>
<dbReference type="PANTHER" id="PTHR46411:SF2">
    <property type="entry name" value="AAA+ ATPASE DOMAIN-CONTAINING PROTEIN"/>
    <property type="match status" value="1"/>
</dbReference>
<keyword evidence="4" id="KW-1185">Reference proteome</keyword>